<reference evidence="2" key="1">
    <citation type="submission" date="2020-08" db="EMBL/GenBank/DDBJ databases">
        <title>Pontibacter sp. SD6 16S ribosomal RNA gene Genome sequencing and assembly.</title>
        <authorList>
            <person name="Kang M."/>
        </authorList>
    </citation>
    <scope>NUCLEOTIDE SEQUENCE</scope>
    <source>
        <strain evidence="2">SD6</strain>
    </source>
</reference>
<evidence type="ECO:0000256" key="1">
    <source>
        <dbReference type="SAM" id="MobiDB-lite"/>
    </source>
</evidence>
<comment type="caution">
    <text evidence="2">The sequence shown here is derived from an EMBL/GenBank/DDBJ whole genome shotgun (WGS) entry which is preliminary data.</text>
</comment>
<dbReference type="AlphaFoldDB" id="A0A923SK79"/>
<proteinExistence type="predicted"/>
<accession>A0A923SK79</accession>
<evidence type="ECO:0000313" key="2">
    <source>
        <dbReference type="EMBL" id="MBC5993506.1"/>
    </source>
</evidence>
<dbReference type="RefSeq" id="WP_187067530.1">
    <property type="nucleotide sequence ID" value="NZ_JACRVF010000003.1"/>
</dbReference>
<dbReference type="EMBL" id="JACRVF010000003">
    <property type="protein sequence ID" value="MBC5993506.1"/>
    <property type="molecule type" value="Genomic_DNA"/>
</dbReference>
<keyword evidence="3" id="KW-1185">Reference proteome</keyword>
<dbReference type="Proteomes" id="UP000603640">
    <property type="component" value="Unassembled WGS sequence"/>
</dbReference>
<evidence type="ECO:0000313" key="3">
    <source>
        <dbReference type="Proteomes" id="UP000603640"/>
    </source>
</evidence>
<gene>
    <name evidence="2" type="ORF">H8S84_11725</name>
</gene>
<feature type="region of interest" description="Disordered" evidence="1">
    <location>
        <begin position="94"/>
        <end position="114"/>
    </location>
</feature>
<feature type="compositionally biased region" description="Gly residues" evidence="1">
    <location>
        <begin position="95"/>
        <end position="104"/>
    </location>
</feature>
<protein>
    <submittedName>
        <fullName evidence="2">Uncharacterized protein</fullName>
    </submittedName>
</protein>
<organism evidence="2 3">
    <name type="scientific">Pontibacter cellulosilyticus</name>
    <dbReference type="NCBI Taxonomy" id="1720253"/>
    <lineage>
        <taxon>Bacteria</taxon>
        <taxon>Pseudomonadati</taxon>
        <taxon>Bacteroidota</taxon>
        <taxon>Cytophagia</taxon>
        <taxon>Cytophagales</taxon>
        <taxon>Hymenobacteraceae</taxon>
        <taxon>Pontibacter</taxon>
    </lineage>
</organism>
<sequence length="230" mass="23990">MITEKKTYFVGTDNTLKVDTLVMQDRATIQFDPKKFGTLEAKVAFIGDKCLVSSKGADGKRGTKLKQGENGENGGSLSIILNFESLGKLTIDTSGGTGGNGINGQNGKKGIPERKETKTIRDANGNPQTIVVVIPGEPGTDGTDATAGGNGGNGGNLMFMYSTNGFIPVFNHANRNSNSIVILQEGGSGGRKGEPGKGGLQSIDGNVKHFTNRQSNDGTLELINLNAASK</sequence>
<name>A0A923SK79_9BACT</name>